<feature type="chain" id="PRO_5033830441" evidence="1">
    <location>
        <begin position="19"/>
        <end position="111"/>
    </location>
</feature>
<keyword evidence="4" id="KW-1185">Reference proteome</keyword>
<dbReference type="AlphaFoldDB" id="A0A4P9VFZ1"/>
<proteinExistence type="predicted"/>
<feature type="signal peptide" evidence="1">
    <location>
        <begin position="1"/>
        <end position="18"/>
    </location>
</feature>
<evidence type="ECO:0000256" key="1">
    <source>
        <dbReference type="SAM" id="SignalP"/>
    </source>
</evidence>
<name>A0A4P9VFZ1_9GAMM</name>
<accession>A0A4P9VFZ1</accession>
<dbReference type="EMBL" id="NDXW01000010">
    <property type="protein sequence ID" value="RDH41297.1"/>
    <property type="molecule type" value="Genomic_DNA"/>
</dbReference>
<evidence type="ECO:0000313" key="4">
    <source>
        <dbReference type="Proteomes" id="UP000257039"/>
    </source>
</evidence>
<reference evidence="2 4" key="1">
    <citation type="submission" date="2017-04" db="EMBL/GenBank/DDBJ databases">
        <title>Draft genome sequence of Zooshikella ganghwensis VG4 isolated from Red Sea sediments.</title>
        <authorList>
            <person name="Rehman Z."/>
            <person name="Alam I."/>
            <person name="Kamau A."/>
            <person name="Bajic V."/>
            <person name="Leiknes T."/>
        </authorList>
    </citation>
    <scope>NUCLEOTIDE SEQUENCE [LARGE SCALE GENOMIC DNA]</scope>
    <source>
        <strain evidence="2 4">VG4</strain>
    </source>
</reference>
<comment type="caution">
    <text evidence="2">The sequence shown here is derived from an EMBL/GenBank/DDBJ whole genome shotgun (WGS) entry which is preliminary data.</text>
</comment>
<keyword evidence="1" id="KW-0732">Signal</keyword>
<dbReference type="EMBL" id="NDXW01000010">
    <property type="protein sequence ID" value="RDH41284.1"/>
    <property type="molecule type" value="Genomic_DNA"/>
</dbReference>
<sequence>MKWAAFFMALASSSSLYASFHCEVTVNRVLVYGNGDINVLHSGRNDFTYICNSKGTWKGIDTVTCALWVSMLQSTQNNSKKAIFYYPGEGSCSTLPTYGNAPAPAYIGTVK</sequence>
<protein>
    <submittedName>
        <fullName evidence="2">Uncharacterized protein</fullName>
    </submittedName>
</protein>
<evidence type="ECO:0000313" key="2">
    <source>
        <dbReference type="EMBL" id="RDH41284.1"/>
    </source>
</evidence>
<gene>
    <name evidence="2" type="ORF">B9G39_28865</name>
    <name evidence="3" type="ORF">B9G39_28930</name>
</gene>
<dbReference type="Proteomes" id="UP000257039">
    <property type="component" value="Unassembled WGS sequence"/>
</dbReference>
<evidence type="ECO:0000313" key="3">
    <source>
        <dbReference type="EMBL" id="RDH41297.1"/>
    </source>
</evidence>
<organism evidence="2 4">
    <name type="scientific">Zooshikella ganghwensis</name>
    <dbReference type="NCBI Taxonomy" id="202772"/>
    <lineage>
        <taxon>Bacteria</taxon>
        <taxon>Pseudomonadati</taxon>
        <taxon>Pseudomonadota</taxon>
        <taxon>Gammaproteobacteria</taxon>
        <taxon>Oceanospirillales</taxon>
        <taxon>Zooshikellaceae</taxon>
        <taxon>Zooshikella</taxon>
    </lineage>
</organism>